<evidence type="ECO:0000313" key="25">
    <source>
        <dbReference type="Proteomes" id="UP000515151"/>
    </source>
</evidence>
<keyword evidence="3" id="KW-0723">Serine/threonine-protein kinase</keyword>
<dbReference type="SUPFAM" id="SSF53098">
    <property type="entry name" value="Ribonuclease H-like"/>
    <property type="match status" value="1"/>
</dbReference>
<evidence type="ECO:0000256" key="11">
    <source>
        <dbReference type="ARBA" id="ARBA00023015"/>
    </source>
</evidence>
<evidence type="ECO:0000259" key="20">
    <source>
        <dbReference type="PROSITE" id="PS50011"/>
    </source>
</evidence>
<dbReference type="GO" id="GO:0004674">
    <property type="term" value="F:protein serine/threonine kinase activity"/>
    <property type="evidence" value="ECO:0007669"/>
    <property type="project" value="UniProtKB-KW"/>
</dbReference>
<dbReference type="Pfam" id="PF00249">
    <property type="entry name" value="Myb_DNA-binding"/>
    <property type="match status" value="1"/>
</dbReference>
<evidence type="ECO:0000256" key="3">
    <source>
        <dbReference type="ARBA" id="ARBA00022527"/>
    </source>
</evidence>
<dbReference type="InterPro" id="IPR008906">
    <property type="entry name" value="HATC_C_dom"/>
</dbReference>
<dbReference type="SMART" id="SM00220">
    <property type="entry name" value="S_TKc"/>
    <property type="match status" value="1"/>
</dbReference>
<comment type="subcellular location">
    <subcellularLocation>
        <location evidence="1">Nucleus</location>
    </subcellularLocation>
</comment>
<evidence type="ECO:0000256" key="9">
    <source>
        <dbReference type="ARBA" id="ARBA00022833"/>
    </source>
</evidence>
<organism evidence="25 26">
    <name type="scientific">Punica granatum</name>
    <name type="common">Pomegranate</name>
    <dbReference type="NCBI Taxonomy" id="22663"/>
    <lineage>
        <taxon>Eukaryota</taxon>
        <taxon>Viridiplantae</taxon>
        <taxon>Streptophyta</taxon>
        <taxon>Embryophyta</taxon>
        <taxon>Tracheophyta</taxon>
        <taxon>Spermatophyta</taxon>
        <taxon>Magnoliopsida</taxon>
        <taxon>eudicotyledons</taxon>
        <taxon>Gunneridae</taxon>
        <taxon>Pentapetalae</taxon>
        <taxon>rosids</taxon>
        <taxon>malvids</taxon>
        <taxon>Myrtales</taxon>
        <taxon>Lythraceae</taxon>
        <taxon>Punica</taxon>
    </lineage>
</organism>
<dbReference type="SMART" id="SM00717">
    <property type="entry name" value="SANT"/>
    <property type="match status" value="1"/>
</dbReference>
<dbReference type="CDD" id="cd00167">
    <property type="entry name" value="SANT"/>
    <property type="match status" value="1"/>
</dbReference>
<feature type="region of interest" description="Disordered" evidence="19">
    <location>
        <begin position="1017"/>
        <end position="1043"/>
    </location>
</feature>
<reference evidence="25" key="1">
    <citation type="journal article" date="2020" name="Plant Biotechnol. J.">
        <title>The pomegranate (Punica granatum L.) draft genome dissects genetic divergence between soft- and hard-seeded cultivars.</title>
        <authorList>
            <person name="Luo X."/>
            <person name="Li H."/>
            <person name="Wu Z."/>
            <person name="Yao W."/>
            <person name="Zhao P."/>
            <person name="Cao D."/>
            <person name="Yu H."/>
            <person name="Li K."/>
            <person name="Poudel K."/>
            <person name="Zhao D."/>
            <person name="Zhang F."/>
            <person name="Xia X."/>
            <person name="Chen L."/>
            <person name="Wang Q."/>
            <person name="Jing D."/>
            <person name="Cao S."/>
        </authorList>
    </citation>
    <scope>NUCLEOTIDE SEQUENCE [LARGE SCALE GENOMIC DNA]</scope>
    <source>
        <strain evidence="25">cv. Tunisia</strain>
    </source>
</reference>
<dbReference type="InterPro" id="IPR011009">
    <property type="entry name" value="Kinase-like_dom_sf"/>
</dbReference>
<evidence type="ECO:0000256" key="8">
    <source>
        <dbReference type="ARBA" id="ARBA00022777"/>
    </source>
</evidence>
<evidence type="ECO:0000256" key="7">
    <source>
        <dbReference type="ARBA" id="ARBA00022771"/>
    </source>
</evidence>
<dbReference type="PROSITE" id="PS51294">
    <property type="entry name" value="HTH_MYB"/>
    <property type="match status" value="1"/>
</dbReference>
<sequence>MTRKKDKFWEYAERLDGRFQCNFCKRDFAGGVPRVKSHLSGIRGRDIDICKKVPRDVQLAAAATIKGVNKRPKTEAFSSNSDETSSEIYEKNEGSMLDNLLAKFFLLNNINYGVVESPSFVDFVNALATFGTSYNLPSYSTLRTILVPNLLGEVKENIRSVKESWGETGCTLISDVWCDEKENKSFVNIMANSWRGAMLLNTFEVPVNKLTSDFMEVIVCFSIQTIGANNVVQYIDCSQSLGGITGTLLANNYPHIYVTRCVAAEIQSLFEEVYNEVEWLRVAFDNAKCIATHIYKHDNLLSLMRKYTDNRELTCPLKGEFSSNYNMLSSIMEVKSQLLQLVQSTEWLSFGYDTQDFGREIAETIRSSEFWNQGQEIAMALESLCLVFNLVDRYRSTFGYLYVAMEMATEKIRRIYDVNPSKYQRLWQIFNSRMAKIVHPIHAAAAFLNPAYMSSEMFKDKAKVIDVMNFVVKNLVTYKDKEAFVEQMMQYDSREQEVFSDIAKIMFKTSHPCQWWTYCGDKFPILRKYAIRILSQPCSSSPCKQSLSSFKSAQIKQQQKLALEAPFDHLSLRMNMILADKLKARDISDKPVDLTELGKLNIISRIFFDDLLNEAGIPHLDIQPSDSEQYPSQKYLQLQFITRISPFQVTGQEVKGEHGFPIHVFLVDPVTYDVVQDDRLSTLELIVMALQGDFNEEARNDWTREDFEENEITMHVPLMTGDLQVNLKNGMGTLGNFTFIYDSSIARSGKSRLGVKIVWRDAEGVHIREGISNAFVVEGVEVTRKHDAAVKQTRLPEDPPPASDVDALARLWSPLQNSAEGETTEFYDQFFESMWNVGVEYKHKQKYIVKSRRAAVRWLKLKAVFQWAILRRIVMRKRAQRMVVWTQVRKRLEEWSKGVNWSAEEHKLFLLGLQDLGKDDWTGISENYVKSKTPIQVARHAKKYFQDTSRSGINDEQEVLEMSEHPRQEEYELHKPADSSISQPGYSLTLFPSLLSAHGEEPADDEIIAADMMVPKQSEPMKSNSNRESAPPNPDSSHSINPLTLFPSLLTEHGDETSEEDFVMVPDTDIKFPMISVDIDELNDPSNLISEKQMHHPTATEAHLPKNSPPSSMMDREIPDDVTRQSKYGNEHHKIVQGNEHQPSNKPRQTALLWHKLRSPLSWLSMFKPIASRRVKQKAVSQSGADGEEGDSIFANVSVLTEDSASSLEANSSFKKDLSSPLEAITSSVQTPHSPKFSTMSPSQSLSRLTSMQLSFNQAIKATQNFSRSMKIGKGKLRLVYKGQLEDGQVVAIKRVKRFKVQIDEFSRNVELLVKIDHQNLVKLLGFIDKGVECLIVTEYVPNGTLRAHLDGGHSRILDFNQRLGIAIDVAHGLTYLHMYSEKQITHQDVKSSNVLLTDSMRAKVADFGLAGPEHSHVNSVVKGTVGYLDPEYMKSHQLTAKSDVYSFGVLLLENLTGRRPVELERRIDERVTLRWVFKKLEEGKVLDLVDPKMEAAVDGQILMRFFELAIQCVAPVQADRPDMKLVGEQLWGIRADHKRSRRGYQV</sequence>
<dbReference type="SUPFAM" id="SSF56112">
    <property type="entry name" value="Protein kinase-like (PK-like)"/>
    <property type="match status" value="1"/>
</dbReference>
<keyword evidence="14" id="KW-0539">Nucleus</keyword>
<dbReference type="InterPro" id="IPR008271">
    <property type="entry name" value="Ser/Thr_kinase_AS"/>
</dbReference>
<proteinExistence type="predicted"/>
<dbReference type="InterPro" id="IPR017884">
    <property type="entry name" value="SANT_dom"/>
</dbReference>
<feature type="domain" description="SANT" evidence="23">
    <location>
        <begin position="896"/>
        <end position="949"/>
    </location>
</feature>
<dbReference type="PROSITE" id="PS50090">
    <property type="entry name" value="MYB_LIKE"/>
    <property type="match status" value="1"/>
</dbReference>
<dbReference type="GO" id="GO:0046983">
    <property type="term" value="F:protein dimerization activity"/>
    <property type="evidence" value="ECO:0007669"/>
    <property type="project" value="InterPro"/>
</dbReference>
<evidence type="ECO:0000259" key="23">
    <source>
        <dbReference type="PROSITE" id="PS51293"/>
    </source>
</evidence>
<keyword evidence="7 18" id="KW-0863">Zinc-finger</keyword>
<protein>
    <recommendedName>
        <fullName evidence="2">non-specific serine/threonine protein kinase</fullName>
        <ecNumber evidence="2">2.7.11.1</ecNumber>
    </recommendedName>
</protein>
<dbReference type="GeneID" id="116207352"/>
<dbReference type="PROSITE" id="PS50011">
    <property type="entry name" value="PROTEIN_KINASE_DOM"/>
    <property type="match status" value="1"/>
</dbReference>
<dbReference type="NCBIfam" id="TIGR01557">
    <property type="entry name" value="myb_SHAQKYF"/>
    <property type="match status" value="1"/>
</dbReference>
<evidence type="ECO:0000256" key="2">
    <source>
        <dbReference type="ARBA" id="ARBA00012513"/>
    </source>
</evidence>
<dbReference type="Pfam" id="PF05699">
    <property type="entry name" value="Dimer_Tnp_hAT"/>
    <property type="match status" value="1"/>
</dbReference>
<evidence type="ECO:0000256" key="6">
    <source>
        <dbReference type="ARBA" id="ARBA00022741"/>
    </source>
</evidence>
<keyword evidence="12" id="KW-0238">DNA-binding</keyword>
<comment type="catalytic activity">
    <reaction evidence="15">
        <text>L-threonyl-[protein] + ATP = O-phospho-L-threonyl-[protein] + ADP + H(+)</text>
        <dbReference type="Rhea" id="RHEA:46608"/>
        <dbReference type="Rhea" id="RHEA-COMP:11060"/>
        <dbReference type="Rhea" id="RHEA-COMP:11605"/>
        <dbReference type="ChEBI" id="CHEBI:15378"/>
        <dbReference type="ChEBI" id="CHEBI:30013"/>
        <dbReference type="ChEBI" id="CHEBI:30616"/>
        <dbReference type="ChEBI" id="CHEBI:61977"/>
        <dbReference type="ChEBI" id="CHEBI:456216"/>
        <dbReference type="EC" id="2.7.11.1"/>
    </reaction>
</comment>
<evidence type="ECO:0000256" key="18">
    <source>
        <dbReference type="PROSITE-ProRule" id="PRU00027"/>
    </source>
</evidence>
<dbReference type="InterPro" id="IPR003656">
    <property type="entry name" value="Znf_BED"/>
</dbReference>
<comment type="subunit">
    <text evidence="17">Interacts with calmodulin (CaM) in a Ca(2+)-dependent manner.</text>
</comment>
<evidence type="ECO:0000256" key="4">
    <source>
        <dbReference type="ARBA" id="ARBA00022679"/>
    </source>
</evidence>
<keyword evidence="13" id="KW-0804">Transcription</keyword>
<evidence type="ECO:0000313" key="26">
    <source>
        <dbReference type="RefSeq" id="XP_031396122.1"/>
    </source>
</evidence>
<evidence type="ECO:0000256" key="10">
    <source>
        <dbReference type="ARBA" id="ARBA00022840"/>
    </source>
</evidence>
<accession>A0A6P8DFR8</accession>
<feature type="domain" description="HTH myb-type" evidence="24">
    <location>
        <begin position="897"/>
        <end position="949"/>
    </location>
</feature>
<comment type="catalytic activity">
    <reaction evidence="16">
        <text>L-seryl-[protein] + ATP = O-phospho-L-seryl-[protein] + ADP + H(+)</text>
        <dbReference type="Rhea" id="RHEA:17989"/>
        <dbReference type="Rhea" id="RHEA-COMP:9863"/>
        <dbReference type="Rhea" id="RHEA-COMP:11604"/>
        <dbReference type="ChEBI" id="CHEBI:15378"/>
        <dbReference type="ChEBI" id="CHEBI:29999"/>
        <dbReference type="ChEBI" id="CHEBI:30616"/>
        <dbReference type="ChEBI" id="CHEBI:83421"/>
        <dbReference type="ChEBI" id="CHEBI:456216"/>
        <dbReference type="EC" id="2.7.11.1"/>
    </reaction>
</comment>
<evidence type="ECO:0000259" key="24">
    <source>
        <dbReference type="PROSITE" id="PS51294"/>
    </source>
</evidence>
<keyword evidence="11" id="KW-0805">Transcription regulation</keyword>
<keyword evidence="8" id="KW-0418">Kinase</keyword>
<dbReference type="GO" id="GO:0003677">
    <property type="term" value="F:DNA binding"/>
    <property type="evidence" value="ECO:0007669"/>
    <property type="project" value="UniProtKB-KW"/>
</dbReference>
<dbReference type="PROSITE" id="PS00108">
    <property type="entry name" value="PROTEIN_KINASE_ST"/>
    <property type="match status" value="1"/>
</dbReference>
<dbReference type="Pfam" id="PF04937">
    <property type="entry name" value="DUF659"/>
    <property type="match status" value="1"/>
</dbReference>
<dbReference type="InterPro" id="IPR000719">
    <property type="entry name" value="Prot_kinase_dom"/>
</dbReference>
<feature type="domain" description="BED-type" evidence="22">
    <location>
        <begin position="3"/>
        <end position="57"/>
    </location>
</feature>
<dbReference type="RefSeq" id="XP_031396122.1">
    <property type="nucleotide sequence ID" value="XM_031540262.1"/>
</dbReference>
<evidence type="ECO:0000256" key="13">
    <source>
        <dbReference type="ARBA" id="ARBA00023163"/>
    </source>
</evidence>
<dbReference type="GO" id="GO:0008270">
    <property type="term" value="F:zinc ion binding"/>
    <property type="evidence" value="ECO:0007669"/>
    <property type="project" value="UniProtKB-KW"/>
</dbReference>
<dbReference type="Proteomes" id="UP000515151">
    <property type="component" value="Chromosome 1"/>
</dbReference>
<dbReference type="InterPro" id="IPR009057">
    <property type="entry name" value="Homeodomain-like_sf"/>
</dbReference>
<dbReference type="Gene3D" id="1.10.10.60">
    <property type="entry name" value="Homeodomain-like"/>
    <property type="match status" value="1"/>
</dbReference>
<dbReference type="Gene3D" id="1.10.510.10">
    <property type="entry name" value="Transferase(Phosphotransferase) domain 1"/>
    <property type="match status" value="1"/>
</dbReference>
<evidence type="ECO:0000256" key="17">
    <source>
        <dbReference type="ARBA" id="ARBA00066160"/>
    </source>
</evidence>
<dbReference type="InterPro" id="IPR046831">
    <property type="entry name" value="Calmodulin_bind_N"/>
</dbReference>
<keyword evidence="9" id="KW-0862">Zinc</keyword>
<dbReference type="Pfam" id="PF07887">
    <property type="entry name" value="Calmodulin_bind"/>
    <property type="match status" value="1"/>
</dbReference>
<dbReference type="SUPFAM" id="SSF46689">
    <property type="entry name" value="Homeodomain-like"/>
    <property type="match status" value="1"/>
</dbReference>
<dbReference type="InterPro" id="IPR006447">
    <property type="entry name" value="Myb_dom_plants"/>
</dbReference>
<evidence type="ECO:0000256" key="19">
    <source>
        <dbReference type="SAM" id="MobiDB-lite"/>
    </source>
</evidence>
<dbReference type="InterPro" id="IPR001245">
    <property type="entry name" value="Ser-Thr/Tyr_kinase_cat_dom"/>
</dbReference>
<dbReference type="EC" id="2.7.11.1" evidence="2"/>
<gene>
    <name evidence="26" type="primary">LOC116207352</name>
</gene>
<evidence type="ECO:0000259" key="22">
    <source>
        <dbReference type="PROSITE" id="PS50808"/>
    </source>
</evidence>
<dbReference type="InterPro" id="IPR017930">
    <property type="entry name" value="Myb_dom"/>
</dbReference>
<keyword evidence="5" id="KW-0479">Metal-binding</keyword>
<dbReference type="PROSITE" id="PS51293">
    <property type="entry name" value="SANT"/>
    <property type="match status" value="1"/>
</dbReference>
<evidence type="ECO:0000256" key="14">
    <source>
        <dbReference type="ARBA" id="ARBA00023242"/>
    </source>
</evidence>
<dbReference type="GO" id="GO:0005524">
    <property type="term" value="F:ATP binding"/>
    <property type="evidence" value="ECO:0007669"/>
    <property type="project" value="UniProtKB-KW"/>
</dbReference>
<keyword evidence="4" id="KW-0808">Transferase</keyword>
<dbReference type="PANTHER" id="PTHR47989:SF71">
    <property type="entry name" value="PROTEIN KINASE DOMAIN-CONTAINING PROTEIN"/>
    <property type="match status" value="1"/>
</dbReference>
<reference evidence="26" key="2">
    <citation type="submission" date="2025-08" db="UniProtKB">
        <authorList>
            <consortium name="RefSeq"/>
        </authorList>
    </citation>
    <scope>IDENTIFICATION</scope>
    <source>
        <tissue evidence="26">Leaf</tissue>
    </source>
</reference>
<evidence type="ECO:0000256" key="16">
    <source>
        <dbReference type="ARBA" id="ARBA00048679"/>
    </source>
</evidence>
<name>A0A6P8DFR8_PUNGR</name>
<evidence type="ECO:0000256" key="5">
    <source>
        <dbReference type="ARBA" id="ARBA00022723"/>
    </source>
</evidence>
<dbReference type="InterPro" id="IPR001005">
    <property type="entry name" value="SANT/Myb"/>
</dbReference>
<dbReference type="PANTHER" id="PTHR47989">
    <property type="entry name" value="OS01G0750732 PROTEIN"/>
    <property type="match status" value="1"/>
</dbReference>
<keyword evidence="25" id="KW-1185">Reference proteome</keyword>
<dbReference type="OrthoDB" id="1936364at2759"/>
<dbReference type="GO" id="GO:0010468">
    <property type="term" value="P:regulation of gene expression"/>
    <property type="evidence" value="ECO:0007669"/>
    <property type="project" value="UniProtKB-ARBA"/>
</dbReference>
<feature type="domain" description="Protein kinase" evidence="20">
    <location>
        <begin position="1266"/>
        <end position="1533"/>
    </location>
</feature>
<keyword evidence="10" id="KW-0067">ATP-binding</keyword>
<dbReference type="FunFam" id="1.10.510.10:FF:000300">
    <property type="entry name" value="Calmodulin-binding receptor-like cytoplasmic kinase 3"/>
    <property type="match status" value="1"/>
</dbReference>
<dbReference type="GO" id="GO:0005634">
    <property type="term" value="C:nucleus"/>
    <property type="evidence" value="ECO:0007669"/>
    <property type="project" value="UniProtKB-SubCell"/>
</dbReference>
<evidence type="ECO:0000256" key="15">
    <source>
        <dbReference type="ARBA" id="ARBA00047899"/>
    </source>
</evidence>
<keyword evidence="6" id="KW-0547">Nucleotide-binding</keyword>
<dbReference type="InterPro" id="IPR007021">
    <property type="entry name" value="DUF659"/>
</dbReference>
<dbReference type="Pfam" id="PF07714">
    <property type="entry name" value="PK_Tyr_Ser-Thr"/>
    <property type="match status" value="1"/>
</dbReference>
<dbReference type="Gene3D" id="3.30.200.20">
    <property type="entry name" value="Phosphorylase Kinase, domain 1"/>
    <property type="match status" value="1"/>
</dbReference>
<evidence type="ECO:0000259" key="21">
    <source>
        <dbReference type="PROSITE" id="PS50090"/>
    </source>
</evidence>
<dbReference type="InterPro" id="IPR012337">
    <property type="entry name" value="RNaseH-like_sf"/>
</dbReference>
<evidence type="ECO:0000256" key="12">
    <source>
        <dbReference type="ARBA" id="ARBA00023125"/>
    </source>
</evidence>
<feature type="domain" description="Myb-like" evidence="21">
    <location>
        <begin position="900"/>
        <end position="945"/>
    </location>
</feature>
<evidence type="ECO:0000256" key="1">
    <source>
        <dbReference type="ARBA" id="ARBA00004123"/>
    </source>
</evidence>
<dbReference type="PROSITE" id="PS50808">
    <property type="entry name" value="ZF_BED"/>
    <property type="match status" value="1"/>
</dbReference>